<keyword evidence="3" id="KW-1185">Reference proteome</keyword>
<gene>
    <name evidence="2" type="ORF">SAMN05421812_11145</name>
</gene>
<feature type="transmembrane region" description="Helical" evidence="1">
    <location>
        <begin position="44"/>
        <end position="64"/>
    </location>
</feature>
<dbReference type="AlphaFoldDB" id="A0A239NW83"/>
<evidence type="ECO:0000313" key="2">
    <source>
        <dbReference type="EMBL" id="SNT58688.1"/>
    </source>
</evidence>
<protein>
    <submittedName>
        <fullName evidence="2">Uncharacterized protein</fullName>
    </submittedName>
</protein>
<keyword evidence="1" id="KW-0812">Transmembrane</keyword>
<dbReference type="OrthoDB" id="9986504at2"/>
<evidence type="ECO:0000256" key="1">
    <source>
        <dbReference type="SAM" id="Phobius"/>
    </source>
</evidence>
<name>A0A239NW83_9ACTN</name>
<reference evidence="2 3" key="1">
    <citation type="submission" date="2017-06" db="EMBL/GenBank/DDBJ databases">
        <authorList>
            <person name="Kim H.J."/>
            <person name="Triplett B.A."/>
        </authorList>
    </citation>
    <scope>NUCLEOTIDE SEQUENCE [LARGE SCALE GENOMIC DNA]</scope>
    <source>
        <strain evidence="2 3">CGMCC 4.5593</strain>
    </source>
</reference>
<organism evidence="2 3">
    <name type="scientific">Asanoa hainanensis</name>
    <dbReference type="NCBI Taxonomy" id="560556"/>
    <lineage>
        <taxon>Bacteria</taxon>
        <taxon>Bacillati</taxon>
        <taxon>Actinomycetota</taxon>
        <taxon>Actinomycetes</taxon>
        <taxon>Micromonosporales</taxon>
        <taxon>Micromonosporaceae</taxon>
        <taxon>Asanoa</taxon>
    </lineage>
</organism>
<proteinExistence type="predicted"/>
<dbReference type="RefSeq" id="WP_089252922.1">
    <property type="nucleotide sequence ID" value="NZ_FZPH01000011.1"/>
</dbReference>
<dbReference type="Proteomes" id="UP000198362">
    <property type="component" value="Unassembled WGS sequence"/>
</dbReference>
<sequence>MEKHRAVRGLLLLAAAALAIAFVAIAGYPRLVSAGITGGLTAGVRAIGVGALLLAPILAVSALVRRLL</sequence>
<accession>A0A239NW83</accession>
<dbReference type="EMBL" id="FZPH01000011">
    <property type="protein sequence ID" value="SNT58688.1"/>
    <property type="molecule type" value="Genomic_DNA"/>
</dbReference>
<keyword evidence="1" id="KW-0472">Membrane</keyword>
<keyword evidence="1" id="KW-1133">Transmembrane helix</keyword>
<evidence type="ECO:0000313" key="3">
    <source>
        <dbReference type="Proteomes" id="UP000198362"/>
    </source>
</evidence>